<comment type="caution">
    <text evidence="2">The sequence shown here is derived from an EMBL/GenBank/DDBJ whole genome shotgun (WGS) entry which is preliminary data.</text>
</comment>
<protein>
    <submittedName>
        <fullName evidence="2">VgrG family protein</fullName>
    </submittedName>
</protein>
<evidence type="ECO:0000259" key="1">
    <source>
        <dbReference type="Pfam" id="PF22178"/>
    </source>
</evidence>
<sequence length="185" mass="20053">MTLRSKTYKGSGFNELMFEDKTDQELLLIHAQKDMQVKVLNSKDVRVNYDRTVSIGHDELLVVANDRKVTVEGQQDHKTTKDYLSLIEGEHHIEIKGDLAQKVAGAMGIKVEGDIVLHSDSKISFRVGGSFISIHAGGVDIKGPKINLNGGGSPGEVILPMSPAILKAAAGDGTMFVAHCPMEDE</sequence>
<dbReference type="InterPro" id="IPR054030">
    <property type="entry name" value="Gp5_Vgr_C"/>
</dbReference>
<accession>A0ABX2W4G7</accession>
<organism evidence="2 3">
    <name type="scientific">Buttiauxella ferragutiae ATCC 51602</name>
    <dbReference type="NCBI Taxonomy" id="1354252"/>
    <lineage>
        <taxon>Bacteria</taxon>
        <taxon>Pseudomonadati</taxon>
        <taxon>Pseudomonadota</taxon>
        <taxon>Gammaproteobacteria</taxon>
        <taxon>Enterobacterales</taxon>
        <taxon>Enterobacteriaceae</taxon>
        <taxon>Buttiauxella</taxon>
    </lineage>
</organism>
<keyword evidence="3" id="KW-1185">Reference proteome</keyword>
<gene>
    <name evidence="2" type="ORF">M976_03719</name>
</gene>
<reference evidence="2 3" key="1">
    <citation type="submission" date="2016-04" db="EMBL/GenBank/DDBJ databases">
        <title>ATOL: Assembling a taxonomically balanced genome-scale reconstruction of the evolutionary history of the Enterobacteriaceae.</title>
        <authorList>
            <person name="Plunkett G.III."/>
            <person name="Neeno-Eckwall E.C."/>
            <person name="Glasner J.D."/>
            <person name="Perna N.T."/>
        </authorList>
    </citation>
    <scope>NUCLEOTIDE SEQUENCE [LARGE SCALE GENOMIC DNA]</scope>
    <source>
        <strain evidence="2 3">ATCC 51602</strain>
    </source>
</reference>
<evidence type="ECO:0000313" key="2">
    <source>
        <dbReference type="EMBL" id="OAT25576.1"/>
    </source>
</evidence>
<dbReference type="SUPFAM" id="SSF69349">
    <property type="entry name" value="Phage fibre proteins"/>
    <property type="match status" value="1"/>
</dbReference>
<dbReference type="EMBL" id="LXEQ01000053">
    <property type="protein sequence ID" value="OAT25576.1"/>
    <property type="molecule type" value="Genomic_DNA"/>
</dbReference>
<dbReference type="Pfam" id="PF22178">
    <property type="entry name" value="Gp5_trimer_C"/>
    <property type="match status" value="1"/>
</dbReference>
<name>A0ABX2W4G7_9ENTR</name>
<proteinExistence type="predicted"/>
<evidence type="ECO:0000313" key="3">
    <source>
        <dbReference type="Proteomes" id="UP000078407"/>
    </source>
</evidence>
<dbReference type="Proteomes" id="UP000078407">
    <property type="component" value="Unassembled WGS sequence"/>
</dbReference>
<feature type="domain" description="Gp5/Type VI secretion system Vgr C-terminal trimerisation" evidence="1">
    <location>
        <begin position="1"/>
        <end position="111"/>
    </location>
</feature>